<feature type="transmembrane region" description="Helical" evidence="7">
    <location>
        <begin position="104"/>
        <end position="124"/>
    </location>
</feature>
<protein>
    <submittedName>
        <fullName evidence="9">Carbohydrate ABC transporter membrane protein 1, CUT1 family</fullName>
    </submittedName>
</protein>
<dbReference type="STRING" id="131112.SAMN04489737_1124"/>
<reference evidence="10" key="1">
    <citation type="submission" date="2016-10" db="EMBL/GenBank/DDBJ databases">
        <authorList>
            <person name="Varghese N."/>
            <person name="Submissions S."/>
        </authorList>
    </citation>
    <scope>NUCLEOTIDE SEQUENCE [LARGE SCALE GENOMIC DNA]</scope>
    <source>
        <strain evidence="10">DSM 10002</strain>
    </source>
</reference>
<evidence type="ECO:0000313" key="9">
    <source>
        <dbReference type="EMBL" id="SDU80188.1"/>
    </source>
</evidence>
<dbReference type="GeneID" id="65344857"/>
<keyword evidence="3" id="KW-1003">Cell membrane</keyword>
<feature type="domain" description="ABC transmembrane type-1" evidence="8">
    <location>
        <begin position="67"/>
        <end position="281"/>
    </location>
</feature>
<sequence>MNRHKRSYPLYYLVPAGIILTMFFIVPTIMNFAYAFTNWSAFNKTIEFNGLDNIYELFASGTLLADIRVTIVYAVLVAIFQNIFGLGLAVLFEDDTRLNRFGRTLFFIPVIMSALAAGYIWQALLKTDGVFNQILSFFLGHDVAIQWLGSPRWTIVLVAAVHAWKWMGFSMLTYLAGLKTIDSQVIEAATIDGASRTQIFWKIKFPLLAPALTFNIATALLGSMNSFDIVQAMTAGGPGGSTEVLNLFIWRTFGKGLYAQSTTMSFVLFVLVTVIAIPVITYLRKREDKVL</sequence>
<evidence type="ECO:0000256" key="2">
    <source>
        <dbReference type="ARBA" id="ARBA00022448"/>
    </source>
</evidence>
<accession>A0A1H2LHU9</accession>
<keyword evidence="4 7" id="KW-0812">Transmembrane</keyword>
<dbReference type="InterPro" id="IPR035906">
    <property type="entry name" value="MetI-like_sf"/>
</dbReference>
<keyword evidence="10" id="KW-1185">Reference proteome</keyword>
<evidence type="ECO:0000256" key="1">
    <source>
        <dbReference type="ARBA" id="ARBA00004651"/>
    </source>
</evidence>
<feature type="transmembrane region" description="Helical" evidence="7">
    <location>
        <begin position="205"/>
        <end position="224"/>
    </location>
</feature>
<dbReference type="RefSeq" id="WP_091280853.1">
    <property type="nucleotide sequence ID" value="NZ_JABAOS010000001.1"/>
</dbReference>
<dbReference type="SUPFAM" id="SSF160964">
    <property type="entry name" value="MalF N-terminal region-like"/>
    <property type="match status" value="1"/>
</dbReference>
<name>A0A1H2LHU9_9ACTO</name>
<feature type="transmembrane region" description="Helical" evidence="7">
    <location>
        <begin position="71"/>
        <end position="92"/>
    </location>
</feature>
<dbReference type="OrthoDB" id="4053402at2"/>
<gene>
    <name evidence="9" type="ORF">SAMN04489737_1124</name>
</gene>
<dbReference type="Proteomes" id="UP000214355">
    <property type="component" value="Chromosome I"/>
</dbReference>
<feature type="transmembrane region" description="Helical" evidence="7">
    <location>
        <begin position="12"/>
        <end position="34"/>
    </location>
</feature>
<keyword evidence="6 7" id="KW-0472">Membrane</keyword>
<comment type="similarity">
    <text evidence="7">Belongs to the binding-protein-dependent transport system permease family.</text>
</comment>
<organism evidence="9 10">
    <name type="scientific">Arcanobacterium phocae</name>
    <dbReference type="NCBI Taxonomy" id="131112"/>
    <lineage>
        <taxon>Bacteria</taxon>
        <taxon>Bacillati</taxon>
        <taxon>Actinomycetota</taxon>
        <taxon>Actinomycetes</taxon>
        <taxon>Actinomycetales</taxon>
        <taxon>Actinomycetaceae</taxon>
        <taxon>Arcanobacterium</taxon>
    </lineage>
</organism>
<dbReference type="EMBL" id="LT629804">
    <property type="protein sequence ID" value="SDU80188.1"/>
    <property type="molecule type" value="Genomic_DNA"/>
</dbReference>
<evidence type="ECO:0000313" key="10">
    <source>
        <dbReference type="Proteomes" id="UP000214355"/>
    </source>
</evidence>
<comment type="subcellular location">
    <subcellularLocation>
        <location evidence="1 7">Cell membrane</location>
        <topology evidence="1 7">Multi-pass membrane protein</topology>
    </subcellularLocation>
</comment>
<dbReference type="Pfam" id="PF00528">
    <property type="entry name" value="BPD_transp_1"/>
    <property type="match status" value="1"/>
</dbReference>
<evidence type="ECO:0000256" key="6">
    <source>
        <dbReference type="ARBA" id="ARBA00023136"/>
    </source>
</evidence>
<dbReference type="CDD" id="cd06261">
    <property type="entry name" value="TM_PBP2"/>
    <property type="match status" value="1"/>
</dbReference>
<dbReference type="InterPro" id="IPR000515">
    <property type="entry name" value="MetI-like"/>
</dbReference>
<proteinExistence type="inferred from homology"/>
<dbReference type="GO" id="GO:0055085">
    <property type="term" value="P:transmembrane transport"/>
    <property type="evidence" value="ECO:0007669"/>
    <property type="project" value="InterPro"/>
</dbReference>
<evidence type="ECO:0000256" key="3">
    <source>
        <dbReference type="ARBA" id="ARBA00022475"/>
    </source>
</evidence>
<dbReference type="AlphaFoldDB" id="A0A1H2LHU9"/>
<dbReference type="GO" id="GO:0005886">
    <property type="term" value="C:plasma membrane"/>
    <property type="evidence" value="ECO:0007669"/>
    <property type="project" value="UniProtKB-SubCell"/>
</dbReference>
<evidence type="ECO:0000259" key="8">
    <source>
        <dbReference type="PROSITE" id="PS50928"/>
    </source>
</evidence>
<dbReference type="InterPro" id="IPR051393">
    <property type="entry name" value="ABC_transporter_permease"/>
</dbReference>
<evidence type="ECO:0000256" key="4">
    <source>
        <dbReference type="ARBA" id="ARBA00022692"/>
    </source>
</evidence>
<keyword evidence="5 7" id="KW-1133">Transmembrane helix</keyword>
<evidence type="ECO:0000256" key="7">
    <source>
        <dbReference type="RuleBase" id="RU363032"/>
    </source>
</evidence>
<dbReference type="SUPFAM" id="SSF161098">
    <property type="entry name" value="MetI-like"/>
    <property type="match status" value="1"/>
</dbReference>
<evidence type="ECO:0000256" key="5">
    <source>
        <dbReference type="ARBA" id="ARBA00022989"/>
    </source>
</evidence>
<dbReference type="PROSITE" id="PS50928">
    <property type="entry name" value="ABC_TM1"/>
    <property type="match status" value="1"/>
</dbReference>
<dbReference type="Gene3D" id="1.10.3720.10">
    <property type="entry name" value="MetI-like"/>
    <property type="match status" value="1"/>
</dbReference>
<keyword evidence="2 7" id="KW-0813">Transport</keyword>
<dbReference type="PANTHER" id="PTHR30193">
    <property type="entry name" value="ABC TRANSPORTER PERMEASE PROTEIN"/>
    <property type="match status" value="1"/>
</dbReference>
<dbReference type="PANTHER" id="PTHR30193:SF37">
    <property type="entry name" value="INNER MEMBRANE ABC TRANSPORTER PERMEASE PROTEIN YCJO"/>
    <property type="match status" value="1"/>
</dbReference>
<feature type="transmembrane region" description="Helical" evidence="7">
    <location>
        <begin position="263"/>
        <end position="283"/>
    </location>
</feature>